<dbReference type="InterPro" id="IPR027417">
    <property type="entry name" value="P-loop_NTPase"/>
</dbReference>
<evidence type="ECO:0000313" key="7">
    <source>
        <dbReference type="Proteomes" id="UP001396334"/>
    </source>
</evidence>
<proteinExistence type="predicted"/>
<evidence type="ECO:0000259" key="5">
    <source>
        <dbReference type="Pfam" id="PF18052"/>
    </source>
</evidence>
<dbReference type="InterPro" id="IPR041118">
    <property type="entry name" value="Rx_N"/>
</dbReference>
<evidence type="ECO:0000256" key="1">
    <source>
        <dbReference type="ARBA" id="ARBA00022737"/>
    </source>
</evidence>
<dbReference type="Pfam" id="PF18052">
    <property type="entry name" value="Rx_N"/>
    <property type="match status" value="1"/>
</dbReference>
<keyword evidence="2" id="KW-0547">Nucleotide-binding</keyword>
<dbReference type="SUPFAM" id="SSF52540">
    <property type="entry name" value="P-loop containing nucleoside triphosphate hydrolases"/>
    <property type="match status" value="1"/>
</dbReference>
<dbReference type="InterPro" id="IPR002182">
    <property type="entry name" value="NB-ARC"/>
</dbReference>
<dbReference type="EMBL" id="JBBPBN010000117">
    <property type="protein sequence ID" value="KAK8977612.1"/>
    <property type="molecule type" value="Genomic_DNA"/>
</dbReference>
<accession>A0ABR2NNR3</accession>
<dbReference type="PANTHER" id="PTHR23155:SF1185">
    <property type="entry name" value="DISEASE RESISTANCE RPP8-LIKE PROTEIN 3-RELATED"/>
    <property type="match status" value="1"/>
</dbReference>
<evidence type="ECO:0000256" key="2">
    <source>
        <dbReference type="ARBA" id="ARBA00022741"/>
    </source>
</evidence>
<gene>
    <name evidence="6" type="ORF">V6N11_013397</name>
</gene>
<dbReference type="Proteomes" id="UP001396334">
    <property type="component" value="Unassembled WGS sequence"/>
</dbReference>
<dbReference type="Gene3D" id="1.20.5.4130">
    <property type="match status" value="1"/>
</dbReference>
<dbReference type="CDD" id="cd14798">
    <property type="entry name" value="RX-CC_like"/>
    <property type="match status" value="1"/>
</dbReference>
<name>A0ABR2NNR3_9ROSI</name>
<protein>
    <submittedName>
        <fullName evidence="6">Uncharacterized protein</fullName>
    </submittedName>
</protein>
<evidence type="ECO:0000256" key="3">
    <source>
        <dbReference type="ARBA" id="ARBA00022821"/>
    </source>
</evidence>
<feature type="domain" description="Disease resistance N-terminal" evidence="5">
    <location>
        <begin position="7"/>
        <end position="89"/>
    </location>
</feature>
<organism evidence="6 7">
    <name type="scientific">Hibiscus sabdariffa</name>
    <name type="common">roselle</name>
    <dbReference type="NCBI Taxonomy" id="183260"/>
    <lineage>
        <taxon>Eukaryota</taxon>
        <taxon>Viridiplantae</taxon>
        <taxon>Streptophyta</taxon>
        <taxon>Embryophyta</taxon>
        <taxon>Tracheophyta</taxon>
        <taxon>Spermatophyta</taxon>
        <taxon>Magnoliopsida</taxon>
        <taxon>eudicotyledons</taxon>
        <taxon>Gunneridae</taxon>
        <taxon>Pentapetalae</taxon>
        <taxon>rosids</taxon>
        <taxon>malvids</taxon>
        <taxon>Malvales</taxon>
        <taxon>Malvaceae</taxon>
        <taxon>Malvoideae</taxon>
        <taxon>Hibiscus</taxon>
    </lineage>
</organism>
<dbReference type="InterPro" id="IPR044974">
    <property type="entry name" value="Disease_R_plants"/>
</dbReference>
<keyword evidence="7" id="KW-1185">Reference proteome</keyword>
<comment type="caution">
    <text evidence="6">The sequence shown here is derived from an EMBL/GenBank/DDBJ whole genome shotgun (WGS) entry which is preliminary data.</text>
</comment>
<reference evidence="6 7" key="1">
    <citation type="journal article" date="2024" name="G3 (Bethesda)">
        <title>Genome assembly of Hibiscus sabdariffa L. provides insights into metabolisms of medicinal natural products.</title>
        <authorList>
            <person name="Kim T."/>
        </authorList>
    </citation>
    <scope>NUCLEOTIDE SEQUENCE [LARGE SCALE GENOMIC DNA]</scope>
    <source>
        <strain evidence="6">TK-2024</strain>
        <tissue evidence="6">Old leaves</tissue>
    </source>
</reference>
<evidence type="ECO:0000259" key="4">
    <source>
        <dbReference type="Pfam" id="PF00931"/>
    </source>
</evidence>
<dbReference type="PANTHER" id="PTHR23155">
    <property type="entry name" value="DISEASE RESISTANCE PROTEIN RP"/>
    <property type="match status" value="1"/>
</dbReference>
<sequence length="279" mass="31879">MAVADAVISFAVQKTGDLILQQAKYLTEVCAKVQELRAELTRMRCFFRDADSRQGDSRSIHNWVAEIRDIAYDAEDILEIYALKDASRSIFSRCGIRWRDPISAYKVGAAIDGIAARLTKLTTRLPAYGLKELRMKKEREALQTKNSIQWGKTNIWETILYEILYQKSLTDEEFTKQWKMILEKKDEGVAKLLHDELGKKKCLVVLDDIWHNAWEILSPGFPTETSSKFMITTRNKSLAHGFIHEPKCLNDDELATVCKDCSTHTNHPFQPSTSTSTSK</sequence>
<dbReference type="Pfam" id="PF00931">
    <property type="entry name" value="NB-ARC"/>
    <property type="match status" value="1"/>
</dbReference>
<dbReference type="InterPro" id="IPR038005">
    <property type="entry name" value="RX-like_CC"/>
</dbReference>
<evidence type="ECO:0000313" key="6">
    <source>
        <dbReference type="EMBL" id="KAK8977612.1"/>
    </source>
</evidence>
<keyword evidence="3" id="KW-0611">Plant defense</keyword>
<dbReference type="Gene3D" id="3.40.50.300">
    <property type="entry name" value="P-loop containing nucleotide triphosphate hydrolases"/>
    <property type="match status" value="1"/>
</dbReference>
<feature type="domain" description="NB-ARC" evidence="4">
    <location>
        <begin position="148"/>
        <end position="260"/>
    </location>
</feature>
<keyword evidence="1" id="KW-0677">Repeat</keyword>